<dbReference type="GO" id="GO:0016740">
    <property type="term" value="F:transferase activity"/>
    <property type="evidence" value="ECO:0007669"/>
    <property type="project" value="UniProtKB-KW"/>
</dbReference>
<evidence type="ECO:0000259" key="1">
    <source>
        <dbReference type="Pfam" id="PF00535"/>
    </source>
</evidence>
<dbReference type="Gene3D" id="3.90.550.10">
    <property type="entry name" value="Spore Coat Polysaccharide Biosynthesis Protein SpsA, Chain A"/>
    <property type="match status" value="1"/>
</dbReference>
<comment type="caution">
    <text evidence="2">The sequence shown here is derived from an EMBL/GenBank/DDBJ whole genome shotgun (WGS) entry which is preliminary data.</text>
</comment>
<dbReference type="SUPFAM" id="SSF53448">
    <property type="entry name" value="Nucleotide-diphospho-sugar transferases"/>
    <property type="match status" value="1"/>
</dbReference>
<dbReference type="EMBL" id="QGHA01000025">
    <property type="protein sequence ID" value="PWK64900.1"/>
    <property type="molecule type" value="Genomic_DNA"/>
</dbReference>
<dbReference type="RefSeq" id="WP_211319094.1">
    <property type="nucleotide sequence ID" value="NZ_QGHA01000025.1"/>
</dbReference>
<accession>A0A316GRW2</accession>
<gene>
    <name evidence="2" type="ORF">LX99_05064</name>
</gene>
<dbReference type="PANTHER" id="PTHR48090:SF7">
    <property type="entry name" value="RFBJ PROTEIN"/>
    <property type="match status" value="1"/>
</dbReference>
<proteinExistence type="predicted"/>
<evidence type="ECO:0000313" key="2">
    <source>
        <dbReference type="EMBL" id="PWK64900.1"/>
    </source>
</evidence>
<dbReference type="InterPro" id="IPR050256">
    <property type="entry name" value="Glycosyltransferase_2"/>
</dbReference>
<protein>
    <submittedName>
        <fullName evidence="2">Glycosyl transferase family 2</fullName>
    </submittedName>
</protein>
<feature type="domain" description="Glycosyltransferase 2-like" evidence="1">
    <location>
        <begin position="4"/>
        <end position="165"/>
    </location>
</feature>
<name>A0A316GRW2_9SPHI</name>
<dbReference type="InterPro" id="IPR029044">
    <property type="entry name" value="Nucleotide-diphossugar_trans"/>
</dbReference>
<evidence type="ECO:0000313" key="3">
    <source>
        <dbReference type="Proteomes" id="UP000245678"/>
    </source>
</evidence>
<dbReference type="Proteomes" id="UP000245678">
    <property type="component" value="Unassembled WGS sequence"/>
</dbReference>
<dbReference type="AlphaFoldDB" id="A0A316GRW2"/>
<sequence>MELTILMPCLNEEETLAKCIVKAQSFIDTHQLDAEILIADNGSTDRSVAIALSLGARVINVEEKGYGNTLNRGILNSMGKYVIMGDSDDSYDFGNLMPFIICLRNGVELVVGNRFKGGIEKGAMPFLHKYLGNPGLSFLGRLLFRIPINDFHCGLRGMNRASITQIGLSTTGMEFASEMIVKSALNNLGIAEVPIKLYRDGRSRKSHLNTWRDGWRHLSFLLLNNPYLSSHKRRSRYHCDSVQEPL</sequence>
<keyword evidence="3" id="KW-1185">Reference proteome</keyword>
<dbReference type="PANTHER" id="PTHR48090">
    <property type="entry name" value="UNDECAPRENYL-PHOSPHATE 4-DEOXY-4-FORMAMIDO-L-ARABINOSE TRANSFERASE-RELATED"/>
    <property type="match status" value="1"/>
</dbReference>
<dbReference type="InterPro" id="IPR001173">
    <property type="entry name" value="Glyco_trans_2-like"/>
</dbReference>
<reference evidence="2 3" key="1">
    <citation type="submission" date="2018-05" db="EMBL/GenBank/DDBJ databases">
        <title>Genomic Encyclopedia of Archaeal and Bacterial Type Strains, Phase II (KMG-II): from individual species to whole genera.</title>
        <authorList>
            <person name="Goeker M."/>
        </authorList>
    </citation>
    <scope>NUCLEOTIDE SEQUENCE [LARGE SCALE GENOMIC DNA]</scope>
    <source>
        <strain evidence="2 3">DSM 19975</strain>
    </source>
</reference>
<organism evidence="2 3">
    <name type="scientific">Mucilaginibacter oryzae</name>
    <dbReference type="NCBI Taxonomy" id="468058"/>
    <lineage>
        <taxon>Bacteria</taxon>
        <taxon>Pseudomonadati</taxon>
        <taxon>Bacteroidota</taxon>
        <taxon>Sphingobacteriia</taxon>
        <taxon>Sphingobacteriales</taxon>
        <taxon>Sphingobacteriaceae</taxon>
        <taxon>Mucilaginibacter</taxon>
    </lineage>
</organism>
<dbReference type="CDD" id="cd04179">
    <property type="entry name" value="DPM_DPG-synthase_like"/>
    <property type="match status" value="1"/>
</dbReference>
<dbReference type="Pfam" id="PF00535">
    <property type="entry name" value="Glycos_transf_2"/>
    <property type="match status" value="1"/>
</dbReference>
<keyword evidence="2" id="KW-0808">Transferase</keyword>